<name>A0A9W6XQF2_9STRA</name>
<dbReference type="Proteomes" id="UP001165121">
    <property type="component" value="Unassembled WGS sequence"/>
</dbReference>
<dbReference type="AlphaFoldDB" id="A0A9W6XQF2"/>
<accession>A0A9W6XQF2</accession>
<comment type="caution">
    <text evidence="1">The sequence shown here is derived from an EMBL/GenBank/DDBJ whole genome shotgun (WGS) entry which is preliminary data.</text>
</comment>
<gene>
    <name evidence="1" type="ORF">Pfra01_001459500</name>
</gene>
<reference evidence="1" key="1">
    <citation type="submission" date="2023-04" db="EMBL/GenBank/DDBJ databases">
        <title>Phytophthora fragariaefolia NBRC 109709.</title>
        <authorList>
            <person name="Ichikawa N."/>
            <person name="Sato H."/>
            <person name="Tonouchi N."/>
        </authorList>
    </citation>
    <scope>NUCLEOTIDE SEQUENCE</scope>
    <source>
        <strain evidence="1">NBRC 109709</strain>
    </source>
</reference>
<dbReference type="EMBL" id="BSXT01001525">
    <property type="protein sequence ID" value="GMF43307.1"/>
    <property type="molecule type" value="Genomic_DNA"/>
</dbReference>
<protein>
    <submittedName>
        <fullName evidence="1">Unnamed protein product</fullName>
    </submittedName>
</protein>
<keyword evidence="2" id="KW-1185">Reference proteome</keyword>
<evidence type="ECO:0000313" key="1">
    <source>
        <dbReference type="EMBL" id="GMF43307.1"/>
    </source>
</evidence>
<organism evidence="1 2">
    <name type="scientific">Phytophthora fragariaefolia</name>
    <dbReference type="NCBI Taxonomy" id="1490495"/>
    <lineage>
        <taxon>Eukaryota</taxon>
        <taxon>Sar</taxon>
        <taxon>Stramenopiles</taxon>
        <taxon>Oomycota</taxon>
        <taxon>Peronosporomycetes</taxon>
        <taxon>Peronosporales</taxon>
        <taxon>Peronosporaceae</taxon>
        <taxon>Phytophthora</taxon>
    </lineage>
</organism>
<dbReference type="OrthoDB" id="10661127at2759"/>
<evidence type="ECO:0000313" key="2">
    <source>
        <dbReference type="Proteomes" id="UP001165121"/>
    </source>
</evidence>
<sequence>MTSRQEPSAPVKTSAKMITSSEKIRTVQARNILAANVQASTFFLNELSVGKVMRALELFDDHDLFISYYNIFAAQNPDLYSKLDKKHDLNRDVMVS</sequence>
<proteinExistence type="predicted"/>